<dbReference type="RefSeq" id="WP_211681467.1">
    <property type="nucleotide sequence ID" value="NZ_JAGRQH010000003.1"/>
</dbReference>
<dbReference type="EMBL" id="JAGRQH010000003">
    <property type="protein sequence ID" value="MBR0559740.1"/>
    <property type="molecule type" value="Genomic_DNA"/>
</dbReference>
<sequence>MVIKEEDKKGFEKKADKALDYFLNTVVDIDKLDDLLFNNNYLFEFETDYDYKECVKKWVYLNDYGKYIVVWLDFSDIDNFVFWVSRDLHNKPFYQEDYNEYKKYGYFN</sequence>
<keyword evidence="2" id="KW-1185">Reference proteome</keyword>
<evidence type="ECO:0000313" key="1">
    <source>
        <dbReference type="EMBL" id="MBR0559740.1"/>
    </source>
</evidence>
<organism evidence="1 2">
    <name type="scientific">Neokomagataea anthophila</name>
    <dbReference type="NCBI Taxonomy" id="2826925"/>
    <lineage>
        <taxon>Bacteria</taxon>
        <taxon>Pseudomonadati</taxon>
        <taxon>Pseudomonadota</taxon>
        <taxon>Alphaproteobacteria</taxon>
        <taxon>Acetobacterales</taxon>
        <taxon>Acetobacteraceae</taxon>
        <taxon>Neokomagataea</taxon>
    </lineage>
</organism>
<comment type="caution">
    <text evidence="1">The sequence shown here is derived from an EMBL/GenBank/DDBJ whole genome shotgun (WGS) entry which is preliminary data.</text>
</comment>
<reference evidence="1 2" key="1">
    <citation type="submission" date="2021-04" db="EMBL/GenBank/DDBJ databases">
        <title>The complete genome sequence of Neokomagataea sp. TBRC 2177.</title>
        <authorList>
            <person name="Charoenyingcharoen P."/>
            <person name="Yukphan P."/>
        </authorList>
    </citation>
    <scope>NUCLEOTIDE SEQUENCE [LARGE SCALE GENOMIC DNA]</scope>
    <source>
        <strain evidence="1 2">TBRC 2177</strain>
    </source>
</reference>
<accession>A0ABS5E760</accession>
<protein>
    <submittedName>
        <fullName evidence="1">Uncharacterized protein</fullName>
    </submittedName>
</protein>
<dbReference type="Proteomes" id="UP000677812">
    <property type="component" value="Unassembled WGS sequence"/>
</dbReference>
<gene>
    <name evidence="1" type="ORF">KB213_06690</name>
</gene>
<evidence type="ECO:0000313" key="2">
    <source>
        <dbReference type="Proteomes" id="UP000677812"/>
    </source>
</evidence>
<proteinExistence type="predicted"/>
<name>A0ABS5E760_9PROT</name>